<evidence type="ECO:0000256" key="2">
    <source>
        <dbReference type="ARBA" id="ARBA00022448"/>
    </source>
</evidence>
<comment type="activity regulation">
    <text evidence="14">Na(+) is not transported, but it plays an essential structural role and its presence is essential for fluoride channel function.</text>
</comment>
<dbReference type="PANTHER" id="PTHR28259:SF16">
    <property type="entry name" value="FLUORIDE-SPECIFIC ION CHANNEL FLUC 2"/>
    <property type="match status" value="1"/>
</dbReference>
<keyword evidence="10 14" id="KW-0407">Ion channel</keyword>
<name>A0ABW2PU91_9BACL</name>
<keyword evidence="16" id="KW-1185">Reference proteome</keyword>
<comment type="caution">
    <text evidence="15">The sequence shown here is derived from an EMBL/GenBank/DDBJ whole genome shotgun (WGS) entry which is preliminary data.</text>
</comment>
<evidence type="ECO:0000256" key="9">
    <source>
        <dbReference type="ARBA" id="ARBA00023136"/>
    </source>
</evidence>
<keyword evidence="6 14" id="KW-1133">Transmembrane helix</keyword>
<gene>
    <name evidence="14" type="primary">fluC</name>
    <name evidence="14" type="synonym">crcB</name>
    <name evidence="15" type="ORF">ACFQO8_12565</name>
</gene>
<keyword evidence="2 14" id="KW-0813">Transport</keyword>
<evidence type="ECO:0000256" key="1">
    <source>
        <dbReference type="ARBA" id="ARBA00004651"/>
    </source>
</evidence>
<protein>
    <recommendedName>
        <fullName evidence="14">Fluoride-specific ion channel FluC</fullName>
    </recommendedName>
</protein>
<evidence type="ECO:0000256" key="7">
    <source>
        <dbReference type="ARBA" id="ARBA00023053"/>
    </source>
</evidence>
<comment type="catalytic activity">
    <reaction evidence="12">
        <text>fluoride(in) = fluoride(out)</text>
        <dbReference type="Rhea" id="RHEA:76159"/>
        <dbReference type="ChEBI" id="CHEBI:17051"/>
    </reaction>
    <physiologicalReaction direction="left-to-right" evidence="12">
        <dbReference type="Rhea" id="RHEA:76160"/>
    </physiologicalReaction>
</comment>
<evidence type="ECO:0000256" key="5">
    <source>
        <dbReference type="ARBA" id="ARBA00022723"/>
    </source>
</evidence>
<keyword evidence="8 14" id="KW-0406">Ion transport</keyword>
<feature type="binding site" evidence="14">
    <location>
        <position position="72"/>
    </location>
    <ligand>
        <name>Na(+)</name>
        <dbReference type="ChEBI" id="CHEBI:29101"/>
        <note>structural</note>
    </ligand>
</feature>
<evidence type="ECO:0000313" key="16">
    <source>
        <dbReference type="Proteomes" id="UP001596439"/>
    </source>
</evidence>
<reference evidence="16" key="1">
    <citation type="journal article" date="2019" name="Int. J. Syst. Evol. Microbiol.">
        <title>The Global Catalogue of Microorganisms (GCM) 10K type strain sequencing project: providing services to taxonomists for standard genome sequencing and annotation.</title>
        <authorList>
            <consortium name="The Broad Institute Genomics Platform"/>
            <consortium name="The Broad Institute Genome Sequencing Center for Infectious Disease"/>
            <person name="Wu L."/>
            <person name="Ma J."/>
        </authorList>
    </citation>
    <scope>NUCLEOTIDE SEQUENCE [LARGE SCALE GENOMIC DNA]</scope>
    <source>
        <strain evidence="16">CCUG 55590</strain>
    </source>
</reference>
<accession>A0ABW2PU91</accession>
<keyword evidence="5 14" id="KW-0479">Metal-binding</keyword>
<evidence type="ECO:0000256" key="13">
    <source>
        <dbReference type="ARBA" id="ARBA00049940"/>
    </source>
</evidence>
<keyword evidence="4 14" id="KW-0812">Transmembrane</keyword>
<evidence type="ECO:0000256" key="14">
    <source>
        <dbReference type="HAMAP-Rule" id="MF_00454"/>
    </source>
</evidence>
<keyword evidence="7 14" id="KW-0915">Sodium</keyword>
<keyword evidence="9 14" id="KW-0472">Membrane</keyword>
<dbReference type="RefSeq" id="WP_214790711.1">
    <property type="nucleotide sequence ID" value="NZ_JANIEL010000011.1"/>
</dbReference>
<feature type="transmembrane region" description="Helical" evidence="14">
    <location>
        <begin position="89"/>
        <end position="111"/>
    </location>
</feature>
<comment type="subcellular location">
    <subcellularLocation>
        <location evidence="1 14">Cell membrane</location>
        <topology evidence="1 14">Multi-pass membrane protein</topology>
    </subcellularLocation>
</comment>
<dbReference type="HAMAP" id="MF_00454">
    <property type="entry name" value="FluC"/>
    <property type="match status" value="1"/>
</dbReference>
<comment type="function">
    <text evidence="13 14">Fluoride-specific ion channel. Important for reducing fluoride concentration in the cell, thus reducing its toxicity.</text>
</comment>
<sequence>MTFVWIATGAFIGAILRFTIGQVMKTWSDSTFPWATLFVNVTGSFGLGYLYAHTDQQSLILFLGIGFFGSFTTFSTLKLELMRFATKDWIRFGLYLLTTYLFGLIAAYIGLTM</sequence>
<evidence type="ECO:0000256" key="11">
    <source>
        <dbReference type="ARBA" id="ARBA00035120"/>
    </source>
</evidence>
<dbReference type="Proteomes" id="UP001596439">
    <property type="component" value="Unassembled WGS sequence"/>
</dbReference>
<evidence type="ECO:0000256" key="10">
    <source>
        <dbReference type="ARBA" id="ARBA00023303"/>
    </source>
</evidence>
<organism evidence="15 16">
    <name type="scientific">Exiguobacterium aestuarii</name>
    <dbReference type="NCBI Taxonomy" id="273527"/>
    <lineage>
        <taxon>Bacteria</taxon>
        <taxon>Bacillati</taxon>
        <taxon>Bacillota</taxon>
        <taxon>Bacilli</taxon>
        <taxon>Bacillales</taxon>
        <taxon>Bacillales Family XII. Incertae Sedis</taxon>
        <taxon>Exiguobacterium</taxon>
    </lineage>
</organism>
<evidence type="ECO:0000256" key="4">
    <source>
        <dbReference type="ARBA" id="ARBA00022692"/>
    </source>
</evidence>
<feature type="transmembrane region" description="Helical" evidence="14">
    <location>
        <begin position="31"/>
        <end position="52"/>
    </location>
</feature>
<keyword evidence="3 14" id="KW-1003">Cell membrane</keyword>
<dbReference type="EMBL" id="JBHTCE010000003">
    <property type="protein sequence ID" value="MFC7390968.1"/>
    <property type="molecule type" value="Genomic_DNA"/>
</dbReference>
<evidence type="ECO:0000256" key="6">
    <source>
        <dbReference type="ARBA" id="ARBA00022989"/>
    </source>
</evidence>
<evidence type="ECO:0000256" key="3">
    <source>
        <dbReference type="ARBA" id="ARBA00022475"/>
    </source>
</evidence>
<evidence type="ECO:0000313" key="15">
    <source>
        <dbReference type="EMBL" id="MFC7390968.1"/>
    </source>
</evidence>
<proteinExistence type="inferred from homology"/>
<dbReference type="Pfam" id="PF02537">
    <property type="entry name" value="CRCB"/>
    <property type="match status" value="1"/>
</dbReference>
<feature type="binding site" evidence="14">
    <location>
        <position position="69"/>
    </location>
    <ligand>
        <name>Na(+)</name>
        <dbReference type="ChEBI" id="CHEBI:29101"/>
        <note>structural</note>
    </ligand>
</feature>
<evidence type="ECO:0000256" key="12">
    <source>
        <dbReference type="ARBA" id="ARBA00035585"/>
    </source>
</evidence>
<feature type="transmembrane region" description="Helical" evidence="14">
    <location>
        <begin position="59"/>
        <end position="77"/>
    </location>
</feature>
<dbReference type="PANTHER" id="PTHR28259">
    <property type="entry name" value="FLUORIDE EXPORT PROTEIN 1-RELATED"/>
    <property type="match status" value="1"/>
</dbReference>
<comment type="similarity">
    <text evidence="11 14">Belongs to the fluoride channel Fluc/FEX (TC 1.A.43) family.</text>
</comment>
<evidence type="ECO:0000256" key="8">
    <source>
        <dbReference type="ARBA" id="ARBA00023065"/>
    </source>
</evidence>
<dbReference type="InterPro" id="IPR003691">
    <property type="entry name" value="FluC"/>
</dbReference>